<dbReference type="Proteomes" id="UP001243330">
    <property type="component" value="Unassembled WGS sequence"/>
</dbReference>
<evidence type="ECO:0000313" key="3">
    <source>
        <dbReference type="Proteomes" id="UP001243330"/>
    </source>
</evidence>
<proteinExistence type="predicted"/>
<dbReference type="AlphaFoldDB" id="A0AAD9AAY7"/>
<feature type="domain" description="Heterokaryon incompatibility" evidence="1">
    <location>
        <begin position="12"/>
        <end position="157"/>
    </location>
</feature>
<name>A0AAD9AAY7_9PEZI</name>
<keyword evidence="3" id="KW-1185">Reference proteome</keyword>
<sequence length="392" mass="44013">MVESSQPVQPSYVALSYCCGGDQRVKLRQVNIDKWRKGLPYEDLPQTIKDAITATLNFGLSHLWVDALCIIQDSDDDKAQEISRMGDIYEQAHFTITAARAKMVEEGFLHSRTIAGERGFRIPYLCVNGDLGSAVFWTGRANGEPEPTETQAWCFQESILSPRVLYFGTHNSKWICAETRKQDSRPLYDGWIGDSSLNLESINSSRHLVYGVEWTAMADSGAFYHGWRDLLQYYSVMEAGQQQDRLLAISAIAKKIGGIAKDRYSAGIWMNRPSDSLTWVSYSGEAKRLTDYFIPSWSWASLSGGVGLESSYPMEEFSIQHLKVKSQISGDDFSAPIEAQLKLQTLTFPAHVRRNEEFGGDFLWDLAVGEAVDSQLYVDVAIDCTDYSALLR</sequence>
<evidence type="ECO:0000259" key="1">
    <source>
        <dbReference type="Pfam" id="PF06985"/>
    </source>
</evidence>
<dbReference type="PANTHER" id="PTHR33112">
    <property type="entry name" value="DOMAIN PROTEIN, PUTATIVE-RELATED"/>
    <property type="match status" value="1"/>
</dbReference>
<dbReference type="EMBL" id="JAQOWY010000300">
    <property type="protein sequence ID" value="KAK1844736.1"/>
    <property type="molecule type" value="Genomic_DNA"/>
</dbReference>
<protein>
    <submittedName>
        <fullName evidence="2">Heterokaryon incompatibility protein</fullName>
    </submittedName>
</protein>
<organism evidence="2 3">
    <name type="scientific">Colletotrichum chrysophilum</name>
    <dbReference type="NCBI Taxonomy" id="1836956"/>
    <lineage>
        <taxon>Eukaryota</taxon>
        <taxon>Fungi</taxon>
        <taxon>Dikarya</taxon>
        <taxon>Ascomycota</taxon>
        <taxon>Pezizomycotina</taxon>
        <taxon>Sordariomycetes</taxon>
        <taxon>Hypocreomycetidae</taxon>
        <taxon>Glomerellales</taxon>
        <taxon>Glomerellaceae</taxon>
        <taxon>Colletotrichum</taxon>
        <taxon>Colletotrichum gloeosporioides species complex</taxon>
    </lineage>
</organism>
<comment type="caution">
    <text evidence="2">The sequence shown here is derived from an EMBL/GenBank/DDBJ whole genome shotgun (WGS) entry which is preliminary data.</text>
</comment>
<dbReference type="Pfam" id="PF06985">
    <property type="entry name" value="HET"/>
    <property type="match status" value="1"/>
</dbReference>
<accession>A0AAD9AAY7</accession>
<dbReference type="InterPro" id="IPR010730">
    <property type="entry name" value="HET"/>
</dbReference>
<dbReference type="PANTHER" id="PTHR33112:SF16">
    <property type="entry name" value="HETEROKARYON INCOMPATIBILITY DOMAIN-CONTAINING PROTEIN"/>
    <property type="match status" value="1"/>
</dbReference>
<gene>
    <name evidence="2" type="ORF">CCHR01_12663</name>
</gene>
<evidence type="ECO:0000313" key="2">
    <source>
        <dbReference type="EMBL" id="KAK1844736.1"/>
    </source>
</evidence>
<reference evidence="2" key="1">
    <citation type="submission" date="2023-01" db="EMBL/GenBank/DDBJ databases">
        <title>Colletotrichum chrysophilum M932 genome sequence.</title>
        <authorList>
            <person name="Baroncelli R."/>
        </authorList>
    </citation>
    <scope>NUCLEOTIDE SEQUENCE</scope>
    <source>
        <strain evidence="2">M932</strain>
    </source>
</reference>